<keyword evidence="1" id="KW-0328">Glycosyltransferase</keyword>
<feature type="transmembrane region" description="Helical" evidence="5">
    <location>
        <begin position="962"/>
        <end position="981"/>
    </location>
</feature>
<feature type="domain" description="Glycosyl hydrolase 94 supersandwich" evidence="6">
    <location>
        <begin position="1557"/>
        <end position="1826"/>
    </location>
</feature>
<evidence type="ECO:0000259" key="7">
    <source>
        <dbReference type="Pfam" id="PF10091"/>
    </source>
</evidence>
<dbReference type="InterPro" id="IPR012341">
    <property type="entry name" value="6hp_glycosidase-like_sf"/>
</dbReference>
<evidence type="ECO:0000256" key="4">
    <source>
        <dbReference type="SAM" id="MobiDB-lite"/>
    </source>
</evidence>
<feature type="transmembrane region" description="Helical" evidence="5">
    <location>
        <begin position="938"/>
        <end position="956"/>
    </location>
</feature>
<evidence type="ECO:0000256" key="2">
    <source>
        <dbReference type="ARBA" id="ARBA00022679"/>
    </source>
</evidence>
<dbReference type="InterPro" id="IPR011013">
    <property type="entry name" value="Gal_mutarotase_sf_dom"/>
</dbReference>
<keyword evidence="10" id="KW-1185">Reference proteome</keyword>
<keyword evidence="5" id="KW-0472">Membrane</keyword>
<dbReference type="InterPro" id="IPR037820">
    <property type="entry name" value="GH94N_NdvB"/>
</dbReference>
<feature type="domain" description="Glycosyl hydrolase 94 catalytic" evidence="8">
    <location>
        <begin position="2355"/>
        <end position="2779"/>
    </location>
</feature>
<dbReference type="SMART" id="SM01068">
    <property type="entry name" value="CBM_X"/>
    <property type="match status" value="2"/>
</dbReference>
<gene>
    <name evidence="9" type="ORF">SAMN04488498_101261</name>
</gene>
<dbReference type="PANTHER" id="PTHR37469">
    <property type="entry name" value="CELLOBIONIC ACID PHOSPHORYLASE-RELATED"/>
    <property type="match status" value="1"/>
</dbReference>
<dbReference type="Gene3D" id="2.60.420.10">
    <property type="entry name" value="Maltose phosphorylase, domain 3"/>
    <property type="match status" value="1"/>
</dbReference>
<dbReference type="GO" id="GO:0016757">
    <property type="term" value="F:glycosyltransferase activity"/>
    <property type="evidence" value="ECO:0007669"/>
    <property type="project" value="UniProtKB-KW"/>
</dbReference>
<feature type="coiled-coil region" evidence="3">
    <location>
        <begin position="1241"/>
        <end position="1268"/>
    </location>
</feature>
<accession>A0A1I3V8T7</accession>
<dbReference type="CDD" id="cd11753">
    <property type="entry name" value="GH94N_ChvB_NdvB_2_like"/>
    <property type="match status" value="1"/>
</dbReference>
<proteinExistence type="predicted"/>
<keyword evidence="2" id="KW-0808">Transferase</keyword>
<feature type="domain" description="Glycoamylase-like" evidence="7">
    <location>
        <begin position="1301"/>
        <end position="1508"/>
    </location>
</feature>
<dbReference type="Gene3D" id="2.70.98.40">
    <property type="entry name" value="Glycoside hydrolase, family 65, N-terminal domain"/>
    <property type="match status" value="2"/>
</dbReference>
<dbReference type="InterPro" id="IPR037824">
    <property type="entry name" value="GH94N_2_NdvB"/>
</dbReference>
<dbReference type="Pfam" id="PF17167">
    <property type="entry name" value="Glyco_hydro_94"/>
    <property type="match status" value="1"/>
</dbReference>
<dbReference type="EMBL" id="FOSL01000001">
    <property type="protein sequence ID" value="SFJ91373.1"/>
    <property type="molecule type" value="Genomic_DNA"/>
</dbReference>
<dbReference type="Pfam" id="PF10091">
    <property type="entry name" value="Glycoamylase"/>
    <property type="match status" value="1"/>
</dbReference>
<feature type="transmembrane region" description="Helical" evidence="5">
    <location>
        <begin position="444"/>
        <end position="472"/>
    </location>
</feature>
<dbReference type="RefSeq" id="WP_149757479.1">
    <property type="nucleotide sequence ID" value="NZ_BSPE01000002.1"/>
</dbReference>
<name>A0A1I3V8T7_9HYPH</name>
<dbReference type="InterPro" id="IPR033432">
    <property type="entry name" value="GH94_catalytic"/>
</dbReference>
<dbReference type="SUPFAM" id="SSF48208">
    <property type="entry name" value="Six-hairpin glycosidases"/>
    <property type="match status" value="1"/>
</dbReference>
<keyword evidence="5" id="KW-1133">Transmembrane helix</keyword>
<evidence type="ECO:0000259" key="6">
    <source>
        <dbReference type="Pfam" id="PF06165"/>
    </source>
</evidence>
<dbReference type="InterPro" id="IPR010383">
    <property type="entry name" value="Glyco_hydrolase_94_b-supersand"/>
</dbReference>
<evidence type="ECO:0000313" key="10">
    <source>
        <dbReference type="Proteomes" id="UP000323300"/>
    </source>
</evidence>
<evidence type="ECO:0000259" key="8">
    <source>
        <dbReference type="Pfam" id="PF17167"/>
    </source>
</evidence>
<dbReference type="GO" id="GO:0005975">
    <property type="term" value="P:carbohydrate metabolic process"/>
    <property type="evidence" value="ECO:0007669"/>
    <property type="project" value="InterPro"/>
</dbReference>
<dbReference type="CDD" id="cd11756">
    <property type="entry name" value="GH94N_ChvB_NdvB_1_like"/>
    <property type="match status" value="1"/>
</dbReference>
<dbReference type="InterPro" id="IPR019282">
    <property type="entry name" value="Glycoamylase-like_cons_dom"/>
</dbReference>
<protein>
    <submittedName>
        <fullName evidence="9">Cyclic beta-1,2-glucan synthetase</fullName>
    </submittedName>
</protein>
<reference evidence="9 10" key="1">
    <citation type="submission" date="2016-10" db="EMBL/GenBank/DDBJ databases">
        <authorList>
            <person name="Varghese N."/>
            <person name="Submissions S."/>
        </authorList>
    </citation>
    <scope>NUCLEOTIDE SEQUENCE [LARGE SCALE GENOMIC DNA]</scope>
    <source>
        <strain evidence="9 10">DSM 21822</strain>
    </source>
</reference>
<dbReference type="GO" id="GO:0030246">
    <property type="term" value="F:carbohydrate binding"/>
    <property type="evidence" value="ECO:0007669"/>
    <property type="project" value="InterPro"/>
</dbReference>
<dbReference type="InterPro" id="IPR052047">
    <property type="entry name" value="GH94_Enzymes"/>
</dbReference>
<keyword evidence="5" id="KW-0812">Transmembrane</keyword>
<dbReference type="OrthoDB" id="9769991at2"/>
<dbReference type="InterPro" id="IPR037018">
    <property type="entry name" value="GH65_N"/>
</dbReference>
<evidence type="ECO:0000256" key="5">
    <source>
        <dbReference type="SAM" id="Phobius"/>
    </source>
</evidence>
<dbReference type="Proteomes" id="UP000323300">
    <property type="component" value="Unassembled WGS sequence"/>
</dbReference>
<feature type="domain" description="Glycosyl hydrolase 94 supersandwich" evidence="6">
    <location>
        <begin position="2070"/>
        <end position="2340"/>
    </location>
</feature>
<dbReference type="Gene3D" id="1.50.10.140">
    <property type="match status" value="2"/>
</dbReference>
<evidence type="ECO:0000256" key="3">
    <source>
        <dbReference type="SAM" id="Coils"/>
    </source>
</evidence>
<dbReference type="Gene3D" id="1.50.10.10">
    <property type="match status" value="1"/>
</dbReference>
<dbReference type="Pfam" id="PF06165">
    <property type="entry name" value="GH94_b-supersand"/>
    <property type="match status" value="2"/>
</dbReference>
<feature type="transmembrane region" description="Helical" evidence="5">
    <location>
        <begin position="412"/>
        <end position="438"/>
    </location>
</feature>
<organism evidence="9 10">
    <name type="scientific">Neomesorhizobium albiziae</name>
    <dbReference type="NCBI Taxonomy" id="335020"/>
    <lineage>
        <taxon>Bacteria</taxon>
        <taxon>Pseudomonadati</taxon>
        <taxon>Pseudomonadota</taxon>
        <taxon>Alphaproteobacteria</taxon>
        <taxon>Hyphomicrobiales</taxon>
        <taxon>Phyllobacteriaceae</taxon>
        <taxon>Neomesorhizobium</taxon>
    </lineage>
</organism>
<evidence type="ECO:0000256" key="1">
    <source>
        <dbReference type="ARBA" id="ARBA00022676"/>
    </source>
</evidence>
<dbReference type="InterPro" id="IPR008928">
    <property type="entry name" value="6-hairpin_glycosidase_sf"/>
</dbReference>
<feature type="region of interest" description="Disordered" evidence="4">
    <location>
        <begin position="2026"/>
        <end position="2049"/>
    </location>
</feature>
<keyword evidence="3" id="KW-0175">Coiled coil</keyword>
<dbReference type="SUPFAM" id="SSF74650">
    <property type="entry name" value="Galactose mutarotase-like"/>
    <property type="match status" value="2"/>
</dbReference>
<evidence type="ECO:0000313" key="9">
    <source>
        <dbReference type="EMBL" id="SFJ91373.1"/>
    </source>
</evidence>
<sequence>MNIRTEPTHLEKGIHPLPANAELPIRSTFLPEEKLRKLGESLAKGELEFFHGLETFDFQERNRENAAKILEVYRLTNDAQARGEAITPAAQWLLDNHYLVEETIYQIRRDLPRRFYRELPTLTVNGREVPRALALAWIYVAHVDSTVSANMFQAIVEGYQSVDPLRIGELWALPSLLRFVLTENLRRLALRVNRSRELRHIANTVADAVLAAGDGDSRETILAGYAEHARDTTFATQLLYRLRDGSQNAGNALVWLESELEKSGSDAEEIIIGEHRTLSSGNVTTGNIIRGLRKINDIEWTEWFEEISRVDALLRERTDFAALDFPSRDQYRQAIEELARRSNLSEYYVTDRALQLAEEAADIPVDDVETRVPSGDDIGFWLVGPRREELEQEIGYRPTFGKRFLRSFEKSGWAGIAVPVALLTALFLWVTGAALAALGLGAGAVAVMLVLFALPAAEATLGFFNTAVLLFLKPTRLVGYEHKDGIPADQRTLVVVPVLIGSRDEIEENVRNLEVHYLANSKGDIRFALLSDWPDSDLEQKPADLQLLDFAREEIAKLNRRYPLEGSPRFHVLHRRRLFNEAQGSWMGWERKRGKLHELNRLLRGDPDTTFLPSPDPLPEGVVYVMTLDADTRTTREAVTRLVGKLGHPLNRPVLDPVTRCVKTGYGILQPRVTASLTTGDDASFFQRVFSANRGLDPYVFAVSDLYQDVFGDGTFTGKGLYHVDAMEAALDGRIDENTVLSHDLLEGSMARAALVTDVEVVEDYPTRYAVDASRHHRWARGDWQLLPFIFGASGVPALSRWKMVDNLRRSLTPIAWVLASIAGWTLLPFSAAVQWQALLILSLFVALTFDVVDSLLPDSRDATVRGHVNALARDFAFGTAQVAMKIMLIADTAWMMGDAIVRTLYRLFVSRRYLLEWRTASQAGQSRGNDIRAHYRMMYGAVVIGLAGPLLPLLFKSSGLYLALIFSLFWILSPVFAWLVSRSAETEDRLEISEPDRLRLRSIARRTWLYFETFVTAEHNHLPPDNFQENPAPVVAGRTSPTNIGVYFLSIVSARDFGWISLANAVDRIDATLSTIERMERHRGHLYNWYDTRTLNPLYPLYISSVDSGNLAGHLVALAAACQEWAEAPAVHLQGDFDGLLDTVVILEETLDALPDDRRQLRPLRQRLRDRIGGMRRAVDTIKNEPEMASIRTINLAVIAAELRKLADTIHLETGSPRSEELAGWAAKLEATCEAHVHDAHSDQSNLAALRKRLEQLRDRARKYAFEMNFSFLLREDRKLLSIGYRVAEHQLDESCYDLLASEARLTSLFAIAKGDIQTEHWFRLGRPIVEIGFRGALMSWSGSMFEYLMPPLVMKEPQGGILNQTNHLVIKRQIQYARSKQIPWGISEAAYNGRDREMTYQYTNFGVPGLGLKRGLAQNTVIAPYATVLAAQFMPREATDNLRRLRLIGAMGRFGFYDAVDFTPQRVPEGDHRAVVYNYMAHHSGMSIVAIANAIFEGRMRDRFHSDPVIEAAELLLQEKAPRDIPIAVIKPEAEERLKAEVVEVSPDTRIVLNPLHALRSTNLMSNGHYSVMVTATGSGYSKWDELAVTRWQPDPTEDRLGTYLFISDAETGEWWSATAEPKQAPDETLQTLFSDDKATFVKSVGTLRSEVECIVISEGNGEGRRIAITNGGTTDRLIDVTSFAELALAQEVSDSAHPAFSKMFVETEISEDKHTIFASRRKRDNNDPDFAFGHFVTGGSGFGRDIEAETDRRAFLGRGRSIGNAAAFDPGAKLTGAHGFVLDPIAAIRRRVRIPARKKVSLTFWSVVGADRKEVEATISRLDHTESFSRQAMLSWTASQVQTRHIGLTLTQAANVQKLARYLLYPDPSVRVAAQAIASGLGRQSALWPMAISGDYPIFLLRIDDQADLEIVAQTLRFQEYMRARGLVADLVILNEQSSSYVQDLQQAIEWHCENSRLRGRELGPRQHIFAVRRDLMDEASYRTLLGAARIAFHTRNGTIFDQLERAEATALASRDADLAALATAEPSEERPRPTPTPKLRAVGKTPAPSDELAFWNGFGGFDRNGRDYVVRLSDERATPQPWVNVIANASFGFHTSAEGASFTWSRNSRDFQLTPWSNDPVTNRPGEAIYVYDHASGKAFSPFASIARDTSVVYEARHGQGFSTFSARRGPLTMEVTQLVDATDPVKISRLTLRNSGSVPLRLRVYAYAEWVLGANRPRSAPYIVPTQDDKTGAVLARNAYSLDFGDRVAFLAGDRAADSVTADRHEFIGARGSVALPETVASGAALSNRIEAGTDPCAAMARDIEIAPSGEVKLLWLLGDAGSPQEASELVARHRAVDFDARLAEIDGAWRGFLDTLQVETPDKAFDAMVNHWLPYQSLACRIRARSAFYQASGAFGFRDQLQDTLALLLHDPKLAHDQILNAARRQFPEGDVQHWWLPRTNAGVRTLISDDVVWLGYAVAHYVRVTGDVSILAESVPFIEGQKLAEGEHDAFFTPEVSKQNAPLYEHCARALDLAVQRTGPDGLPLILGGDWNDGMNRVGAEGRGESVWLGWFLLKTLEDFAPIAESQNDGKRAHAWLKHAKTVKKALEGAGWDGEWYRRGTYDDGSPLGSRNSDECQIDSIAQSWSVLSGHGDPARSATAMDSAMKRLVDEDLKIVKLFTPPFSKTEKEPGYIKSYPAGVRENGGQYTHAATWFVIALAEMGRVDDAWRCFQMLNPVNHALDADAAEHYRVEPYVVAADIYSVGDKGGRGGWTWYTGSAGWLYRAAVEGILGIRRESDRLRIEPRLPSHWEGFAATVNLAGAVYKIQVKRAPDKRTPAIEVNGRKIKGSTIELSDSGDSDVLVTIPA</sequence>
<dbReference type="PANTHER" id="PTHR37469:SF2">
    <property type="entry name" value="CELLOBIONIC ACID PHOSPHORYLASE"/>
    <property type="match status" value="1"/>
</dbReference>